<evidence type="ECO:0000256" key="2">
    <source>
        <dbReference type="ARBA" id="ARBA00014801"/>
    </source>
</evidence>
<dbReference type="PANTHER" id="PTHR31849:SF1">
    <property type="entry name" value="CYSTEINE-RICH DPF MOTIF DOMAIN-CONTAINING PROTEIN 1"/>
    <property type="match status" value="1"/>
</dbReference>
<dbReference type="EMBL" id="VWZW01006986">
    <property type="protein sequence ID" value="NXH90973.1"/>
    <property type="molecule type" value="Genomic_DNA"/>
</dbReference>
<proteinExistence type="inferred from homology"/>
<comment type="similarity">
    <text evidence="1">Belongs to the CDPF1 family.</text>
</comment>
<name>A0A7K9NVA0_9CORV</name>
<evidence type="ECO:0000313" key="6">
    <source>
        <dbReference type="Proteomes" id="UP000526889"/>
    </source>
</evidence>
<dbReference type="PANTHER" id="PTHR31849">
    <property type="entry name" value="CYSTEINE-RICH PDF MOTIF DOMAIN-CONTAINING PROTEIN 1"/>
    <property type="match status" value="1"/>
</dbReference>
<evidence type="ECO:0000256" key="1">
    <source>
        <dbReference type="ARBA" id="ARBA00007917"/>
    </source>
</evidence>
<feature type="domain" description="Cysteine-rich DPF motif" evidence="4">
    <location>
        <begin position="13"/>
        <end position="106"/>
    </location>
</feature>
<organism evidence="5 6">
    <name type="scientific">Edolisoma coerulescens</name>
    <dbReference type="NCBI Taxonomy" id="2585810"/>
    <lineage>
        <taxon>Eukaryota</taxon>
        <taxon>Metazoa</taxon>
        <taxon>Chordata</taxon>
        <taxon>Craniata</taxon>
        <taxon>Vertebrata</taxon>
        <taxon>Euteleostomi</taxon>
        <taxon>Archelosauria</taxon>
        <taxon>Archosauria</taxon>
        <taxon>Dinosauria</taxon>
        <taxon>Saurischia</taxon>
        <taxon>Theropoda</taxon>
        <taxon>Coelurosauria</taxon>
        <taxon>Aves</taxon>
        <taxon>Neognathae</taxon>
        <taxon>Neoaves</taxon>
        <taxon>Telluraves</taxon>
        <taxon>Australaves</taxon>
        <taxon>Passeriformes</taxon>
        <taxon>Corvoidea</taxon>
        <taxon>Campephagidae</taxon>
        <taxon>Edolisoma</taxon>
    </lineage>
</organism>
<dbReference type="InterPro" id="IPR018785">
    <property type="entry name" value="CDPF1_dom"/>
</dbReference>
<evidence type="ECO:0000313" key="5">
    <source>
        <dbReference type="EMBL" id="NXH90973.1"/>
    </source>
</evidence>
<dbReference type="Pfam" id="PF10170">
    <property type="entry name" value="C6_DPF"/>
    <property type="match status" value="1"/>
</dbReference>
<evidence type="ECO:0000259" key="4">
    <source>
        <dbReference type="Pfam" id="PF10170"/>
    </source>
</evidence>
<evidence type="ECO:0000256" key="3">
    <source>
        <dbReference type="SAM" id="MobiDB-lite"/>
    </source>
</evidence>
<keyword evidence="6" id="KW-1185">Reference proteome</keyword>
<reference evidence="5 6" key="1">
    <citation type="submission" date="2019-09" db="EMBL/GenBank/DDBJ databases">
        <title>Bird 10,000 Genomes (B10K) Project - Family phase.</title>
        <authorList>
            <person name="Zhang G."/>
        </authorList>
    </citation>
    <scope>NUCLEOTIDE SEQUENCE [LARGE SCALE GENOMIC DNA]</scope>
    <source>
        <strain evidence="5">B10K-DU-001-25</strain>
        <tissue evidence="5">Muscle</tissue>
    </source>
</reference>
<feature type="non-terminal residue" evidence="5">
    <location>
        <position position="1"/>
    </location>
</feature>
<comment type="caution">
    <text evidence="5">The sequence shown here is derived from an EMBL/GenBank/DDBJ whole genome shotgun (WGS) entry which is preliminary data.</text>
</comment>
<dbReference type="PRINTS" id="PR01995">
    <property type="entry name" value="UPF0595"/>
</dbReference>
<feature type="region of interest" description="Disordered" evidence="3">
    <location>
        <begin position="103"/>
        <end position="123"/>
    </location>
</feature>
<sequence length="123" mass="13967">MNAPKEVQTPGEFKCELCELSALYTYYGQMPPNSRSHEVPSEEACVMKDPFTSDKDKFLVVGSHCSLCSRAVCVGTDCSLFCSKRFCLLCVKENLKAYPLEIQEDMDKRRPQQKSCKKTDTKH</sequence>
<gene>
    <name evidence="5" type="primary">Cdpf1</name>
    <name evidence="5" type="ORF">EDOCOE_R00734</name>
</gene>
<dbReference type="AlphaFoldDB" id="A0A7K9NVA0"/>
<dbReference type="Proteomes" id="UP000526889">
    <property type="component" value="Unassembled WGS sequence"/>
</dbReference>
<accession>A0A7K9NVA0</accession>
<dbReference type="InterPro" id="IPR042426">
    <property type="entry name" value="CDPF1"/>
</dbReference>
<feature type="non-terminal residue" evidence="5">
    <location>
        <position position="123"/>
    </location>
</feature>
<protein>
    <recommendedName>
        <fullName evidence="2">Cysteine-rich DPF motif domain-containing protein 1</fullName>
    </recommendedName>
</protein>